<reference evidence="1 2" key="1">
    <citation type="submission" date="2017-02" db="EMBL/GenBank/DDBJ databases">
        <title>Legionella quilivanii strain from human: case report and whole genome sequencing analysis.</title>
        <authorList>
            <person name="Lalancette C."/>
            <person name="Leduc J.-M."/>
            <person name="Levesque S."/>
            <person name="Fournier E."/>
            <person name="Saoud J."/>
            <person name="Faucher S.P."/>
            <person name="Bernard K."/>
            <person name="Martineau C."/>
            <person name="Longtin J."/>
        </authorList>
    </citation>
    <scope>NUCLEOTIDE SEQUENCE [LARGE SCALE GENOMIC DNA]</scope>
    <source>
        <strain evidence="1 2">ID143958</strain>
    </source>
</reference>
<gene>
    <name evidence="1" type="ORF">B1207_07455</name>
</gene>
<dbReference type="RefSeq" id="WP_112219364.1">
    <property type="nucleotide sequence ID" value="NZ_MVJN01000005.1"/>
</dbReference>
<proteinExistence type="predicted"/>
<evidence type="ECO:0000313" key="2">
    <source>
        <dbReference type="Proteomes" id="UP000249458"/>
    </source>
</evidence>
<dbReference type="Proteomes" id="UP000249458">
    <property type="component" value="Unassembled WGS sequence"/>
</dbReference>
<evidence type="ECO:0000313" key="1">
    <source>
        <dbReference type="EMBL" id="RAP36632.1"/>
    </source>
</evidence>
<dbReference type="AlphaFoldDB" id="A0A364LJC4"/>
<name>A0A364LJC4_9GAMM</name>
<sequence length="528" mass="60580">MRLTPLHEYHILMAMIEFAKQCCSPEEITSLIDKSEIKNMLLLMQNSEKHNELFKSQTVRTKRILFALLYQIFQISPEILDFGTFFTDKNLQKVLKGKSTKESTKESTDLIQKYVNTRLGEATGLTHSQTSEPGSPRGQFTTPFTLYNSCPKSPPLSHRTGANQEKNSIELLSRKGFTTIEDFFEGLFSIDKKKTAEFILNLARRKDKVFTQAFEIFQHAEGQTRQISEILADQLSDDEMLIVYKHLLRYEELMTWCRGNNLLIQLLQLRLGKEEHAGFKQFILEQTSTLTSFFRNLNINEKTYSVGRADFQATPGAIESLQQQFKIVMENILSPSRFPPVIQKFLKLAYFDLRQKDSDLANSQRIFLAFILLRFINPVIFREKMSTDNSSLKMYLSILYNAIQSISSPSSDKEPIQGERNVQIEVFDPVTRDENYRQMIYQQIFTALQLETAAQTQELLTNPAEQAGTENHSLELLGKLVDDFFGLKLKENGHIEPRSEGRRKAQSIFKTLPAILPEDSGTAPTSSM</sequence>
<organism evidence="1 2">
    <name type="scientific">Legionella quinlivanii</name>
    <dbReference type="NCBI Taxonomy" id="45073"/>
    <lineage>
        <taxon>Bacteria</taxon>
        <taxon>Pseudomonadati</taxon>
        <taxon>Pseudomonadota</taxon>
        <taxon>Gammaproteobacteria</taxon>
        <taxon>Legionellales</taxon>
        <taxon>Legionellaceae</taxon>
        <taxon>Legionella</taxon>
    </lineage>
</organism>
<accession>A0A364LJC4</accession>
<dbReference type="EMBL" id="MVJN01000005">
    <property type="protein sequence ID" value="RAP36632.1"/>
    <property type="molecule type" value="Genomic_DNA"/>
</dbReference>
<protein>
    <submittedName>
        <fullName evidence="1">Uncharacterized protein</fullName>
    </submittedName>
</protein>
<comment type="caution">
    <text evidence="1">The sequence shown here is derived from an EMBL/GenBank/DDBJ whole genome shotgun (WGS) entry which is preliminary data.</text>
</comment>